<dbReference type="PaxDb" id="160488-PP_3707"/>
<accession>Q88GL4</accession>
<protein>
    <recommendedName>
        <fullName evidence="1">DUF6602 domain-containing protein</fullName>
    </recommendedName>
</protein>
<dbReference type="BioCyc" id="PPUT160488:G1G01-3958-MONOMER"/>
<feature type="domain" description="DUF6602" evidence="1">
    <location>
        <begin position="196"/>
        <end position="291"/>
    </location>
</feature>
<reference evidence="2 3" key="1">
    <citation type="journal article" date="2002" name="Environ. Microbiol.">
        <title>Complete genome sequence and comparative analysis of the metabolically versatile Pseudomonas putida KT2440.</title>
        <authorList>
            <person name="Nelson K.E."/>
            <person name="Weinel C."/>
            <person name="Paulsen I.T."/>
            <person name="Dodson R.J."/>
            <person name="Hilbert H."/>
            <person name="Martins dos Santos V.A."/>
            <person name="Fouts D.E."/>
            <person name="Gill S.R."/>
            <person name="Pop M."/>
            <person name="Holmes M."/>
            <person name="Brinkac L."/>
            <person name="Beanan M."/>
            <person name="DeBoy R.T."/>
            <person name="Daugherty S."/>
            <person name="Kolonay J."/>
            <person name="Madupu R."/>
            <person name="Nelson W."/>
            <person name="White O."/>
            <person name="Peterson J."/>
            <person name="Khouri H."/>
            <person name="Hance I."/>
            <person name="Chris Lee P."/>
            <person name="Holtzapple E."/>
            <person name="Scanlan D."/>
            <person name="Tran K."/>
            <person name="Moazzez A."/>
            <person name="Utterback T."/>
            <person name="Rizzo M."/>
            <person name="Lee K."/>
            <person name="Kosack D."/>
            <person name="Moestl D."/>
            <person name="Wedler H."/>
            <person name="Lauber J."/>
            <person name="Stjepandic D."/>
            <person name="Hoheisel J."/>
            <person name="Straetz M."/>
            <person name="Heim S."/>
            <person name="Kiewitz C."/>
            <person name="Eisen J.A."/>
            <person name="Timmis K.N."/>
            <person name="Dusterhoft A."/>
            <person name="Tummler B."/>
            <person name="Fraser C.M."/>
        </authorList>
    </citation>
    <scope>NUCLEOTIDE SEQUENCE [LARGE SCALE GENOMIC DNA]</scope>
    <source>
        <strain evidence="3">ATCC 47054 / DSM 6125 / CFBP 8728 / NCIMB 11950 / KT2440</strain>
    </source>
</reference>
<dbReference type="PATRIC" id="fig|160488.4.peg.3951"/>
<dbReference type="EMBL" id="AE015451">
    <property type="protein sequence ID" value="AAN69304.1"/>
    <property type="molecule type" value="Genomic_DNA"/>
</dbReference>
<dbReference type="InterPro" id="IPR046537">
    <property type="entry name" value="DUF6602"/>
</dbReference>
<sequence>MTGGCLSIAGAYSALVLEAGAFGLWGINDMGLVCGNSYFIDGDDWSELRSFMVVSQSEDYISVFDIDGNAQELPREVLPSLRLHPISYDRSSKKFKAYKFVQDVASSLIRQYEQVGICELIEKISGHDRIEISDEGLVFLLKSLVANESFAVKSVGRGKANQIFLTLGDQRKEIEKRRVFAASIASELDALSSRIRLIVSHSGTVGTYRESLLQNVLRKHLPERYHVATGFIYGCPRQIDILIYDRLDYAPLFREGDLVVVPPNSVRAVIEVKTSLTADELRKSLKLLSAVAMHDDCSPPIFKGIFSFESVLTKSSLCKIIAEYYIPDRFSEDCSADEIMQPFSHFTCVCVLEKHYVYTLYEKSLKGMMIPGLYSRRSHTNLKSQVAFFMQSLLAHLRFGGMKNNNLYYMDAMLGGDTISEYHGDLVDGRWGPYFFEAEGTPDAAENVEAMEKLLIKVQDWLEGSPVSWNE</sequence>
<dbReference type="CDD" id="cd21173">
    <property type="entry name" value="NucC-like"/>
    <property type="match status" value="1"/>
</dbReference>
<dbReference type="KEGG" id="ppu:PP_3707"/>
<dbReference type="OrthoDB" id="7053796at2"/>
<evidence type="ECO:0000313" key="3">
    <source>
        <dbReference type="Proteomes" id="UP000000556"/>
    </source>
</evidence>
<name>Q88GL4_PSEPK</name>
<keyword evidence="3" id="KW-1185">Reference proteome</keyword>
<dbReference type="Pfam" id="PF20247">
    <property type="entry name" value="DUF6602"/>
    <property type="match status" value="1"/>
</dbReference>
<dbReference type="STRING" id="160488.PP_3707"/>
<dbReference type="eggNOG" id="ENOG502Z7SP">
    <property type="taxonomic scope" value="Bacteria"/>
</dbReference>
<dbReference type="Proteomes" id="UP000000556">
    <property type="component" value="Chromosome"/>
</dbReference>
<proteinExistence type="predicted"/>
<evidence type="ECO:0000313" key="2">
    <source>
        <dbReference type="EMBL" id="AAN69304.1"/>
    </source>
</evidence>
<gene>
    <name evidence="2" type="ordered locus">PP_3707</name>
</gene>
<dbReference type="AlphaFoldDB" id="Q88GL4"/>
<evidence type="ECO:0000259" key="1">
    <source>
        <dbReference type="Pfam" id="PF20247"/>
    </source>
</evidence>
<organism evidence="2 3">
    <name type="scientific">Pseudomonas putida (strain ATCC 47054 / DSM 6125 / CFBP 8728 / NCIMB 11950 / KT2440)</name>
    <dbReference type="NCBI Taxonomy" id="160488"/>
    <lineage>
        <taxon>Bacteria</taxon>
        <taxon>Pseudomonadati</taxon>
        <taxon>Pseudomonadota</taxon>
        <taxon>Gammaproteobacteria</taxon>
        <taxon>Pseudomonadales</taxon>
        <taxon>Pseudomonadaceae</taxon>
        <taxon>Pseudomonas</taxon>
    </lineage>
</organism>
<reference evidence="2 3" key="2">
    <citation type="journal article" date="2016" name="Environ. Microbiol.">
        <title>The revisited genome of Pseudomonas putida KT2440 enlightens its value as a robust metabolic chassis.</title>
        <authorList>
            <person name="Belda E."/>
            <person name="van Heck R.G."/>
            <person name="Lopez-Sanchez M.J."/>
            <person name="Cruveiller S."/>
            <person name="Barbe V."/>
            <person name="Fraser C."/>
            <person name="Klenk H.P."/>
            <person name="Petersen J."/>
            <person name="Morgat A."/>
            <person name="Nikel P.I."/>
            <person name="Vallenet D."/>
            <person name="Rouy Z."/>
            <person name="Sekowska A."/>
            <person name="Martins Dos Santos V.A."/>
            <person name="de Lorenzo V."/>
            <person name="Danchin A."/>
            <person name="Medigue C."/>
        </authorList>
    </citation>
    <scope>NUCLEOTIDE SEQUENCE [LARGE SCALE GENOMIC DNA]</scope>
    <source>
        <strain evidence="3">ATCC 47054 / DSM 6125 / CFBP 8728 / NCIMB 11950 / KT2440</strain>
    </source>
</reference>
<dbReference type="HOGENOM" id="CLU_609517_0_0_6"/>